<reference evidence="1 2" key="1">
    <citation type="journal article" date="2024" name="J. Plant Pathol.">
        <title>Sequence and assembly of the genome of Seiridium unicorne, isolate CBS 538.82, causal agent of cypress canker disease.</title>
        <authorList>
            <person name="Scali E."/>
            <person name="Rocca G.D."/>
            <person name="Danti R."/>
            <person name="Garbelotto M."/>
            <person name="Barberini S."/>
            <person name="Baroncelli R."/>
            <person name="Emiliani G."/>
        </authorList>
    </citation>
    <scope>NUCLEOTIDE SEQUENCE [LARGE SCALE GENOMIC DNA]</scope>
    <source>
        <strain evidence="1 2">BM-138-508</strain>
    </source>
</reference>
<protein>
    <submittedName>
        <fullName evidence="1">F-box domain-containing protein</fullName>
    </submittedName>
</protein>
<sequence>MAQGDQAMATAPFFGLPTELRLQVYRHLFQDTKVLLTGRFGGYAHKRGKGKDKTWPVLLACHTIYNEAFDLYWSLGRVSSYVTRLQLPKILPAGSAEHIQHLFFRLYTLSAPWESIIAGLDVFPKLKTLVIHEEPLSLDSVQWRTFHGSRPSEDAAKDEEPAASWVCYHIHSDGRKEASYSALGQATYPLNRVLCIPLATESSEVVPFTGEGPRSHPRKFVYYNFGNGEVAVVPDTSKAVGLMSVLS</sequence>
<gene>
    <name evidence="1" type="ORF">SUNI508_05261</name>
</gene>
<organism evidence="1 2">
    <name type="scientific">Seiridium unicorne</name>
    <dbReference type="NCBI Taxonomy" id="138068"/>
    <lineage>
        <taxon>Eukaryota</taxon>
        <taxon>Fungi</taxon>
        <taxon>Dikarya</taxon>
        <taxon>Ascomycota</taxon>
        <taxon>Pezizomycotina</taxon>
        <taxon>Sordariomycetes</taxon>
        <taxon>Xylariomycetidae</taxon>
        <taxon>Amphisphaeriales</taxon>
        <taxon>Sporocadaceae</taxon>
        <taxon>Seiridium</taxon>
    </lineage>
</organism>
<dbReference type="PANTHER" id="PTHR42085:SF2">
    <property type="entry name" value="F-BOX DOMAIN-CONTAINING PROTEIN"/>
    <property type="match status" value="1"/>
</dbReference>
<evidence type="ECO:0000313" key="1">
    <source>
        <dbReference type="EMBL" id="KAK9421961.1"/>
    </source>
</evidence>
<dbReference type="Proteomes" id="UP001408356">
    <property type="component" value="Unassembled WGS sequence"/>
</dbReference>
<proteinExistence type="predicted"/>
<comment type="caution">
    <text evidence="1">The sequence shown here is derived from an EMBL/GenBank/DDBJ whole genome shotgun (WGS) entry which is preliminary data.</text>
</comment>
<dbReference type="InterPro" id="IPR038883">
    <property type="entry name" value="AN11006-like"/>
</dbReference>
<keyword evidence="2" id="KW-1185">Reference proteome</keyword>
<dbReference type="PANTHER" id="PTHR42085">
    <property type="entry name" value="F-BOX DOMAIN-CONTAINING PROTEIN"/>
    <property type="match status" value="1"/>
</dbReference>
<evidence type="ECO:0000313" key="2">
    <source>
        <dbReference type="Proteomes" id="UP001408356"/>
    </source>
</evidence>
<name>A0ABR2V602_9PEZI</name>
<dbReference type="EMBL" id="JARVKF010000146">
    <property type="protein sequence ID" value="KAK9421961.1"/>
    <property type="molecule type" value="Genomic_DNA"/>
</dbReference>
<accession>A0ABR2V602</accession>